<keyword evidence="4 10" id="KW-0479">Metal-binding</keyword>
<keyword evidence="7 10" id="KW-0496">Mitochondrion</keyword>
<feature type="compositionally biased region" description="Basic and acidic residues" evidence="11">
    <location>
        <begin position="104"/>
        <end position="120"/>
    </location>
</feature>
<gene>
    <name evidence="12" type="ORF">BJ554DRAFT_7222</name>
</gene>
<dbReference type="EC" id="4.4.1.17" evidence="10"/>
<organism evidence="12 13">
    <name type="scientific">Olpidium bornovanus</name>
    <dbReference type="NCBI Taxonomy" id="278681"/>
    <lineage>
        <taxon>Eukaryota</taxon>
        <taxon>Fungi</taxon>
        <taxon>Fungi incertae sedis</taxon>
        <taxon>Olpidiomycota</taxon>
        <taxon>Olpidiomycotina</taxon>
        <taxon>Olpidiomycetes</taxon>
        <taxon>Olpidiales</taxon>
        <taxon>Olpidiaceae</taxon>
        <taxon>Olpidium</taxon>
    </lineage>
</organism>
<evidence type="ECO:0000256" key="9">
    <source>
        <dbReference type="ARBA" id="ARBA00023239"/>
    </source>
</evidence>
<protein>
    <recommendedName>
        <fullName evidence="10">Holocytochrome c-type synthase</fullName>
        <ecNumber evidence="10">4.4.1.17</ecNumber>
    </recommendedName>
</protein>
<evidence type="ECO:0000256" key="11">
    <source>
        <dbReference type="SAM" id="MobiDB-lite"/>
    </source>
</evidence>
<evidence type="ECO:0000256" key="5">
    <source>
        <dbReference type="ARBA" id="ARBA00022792"/>
    </source>
</evidence>
<dbReference type="OrthoDB" id="1158011at2759"/>
<feature type="compositionally biased region" description="Polar residues" evidence="11">
    <location>
        <begin position="61"/>
        <end position="86"/>
    </location>
</feature>
<comment type="function">
    <text evidence="10">Lyase that catalyzes the covalent linking of the heme group to the cytochrome C apoprotein to produce the mature functional cytochrome.</text>
</comment>
<dbReference type="InterPro" id="IPR000511">
    <property type="entry name" value="Holocyt_c/c1_synthase"/>
</dbReference>
<evidence type="ECO:0000256" key="4">
    <source>
        <dbReference type="ARBA" id="ARBA00022723"/>
    </source>
</evidence>
<dbReference type="GO" id="GO:0046872">
    <property type="term" value="F:metal ion binding"/>
    <property type="evidence" value="ECO:0007669"/>
    <property type="project" value="UniProtKB-KW"/>
</dbReference>
<evidence type="ECO:0000256" key="6">
    <source>
        <dbReference type="ARBA" id="ARBA00023004"/>
    </source>
</evidence>
<comment type="subcellular location">
    <subcellularLocation>
        <location evidence="1 10">Mitochondrion inner membrane</location>
    </subcellularLocation>
</comment>
<dbReference type="PANTHER" id="PTHR12743:SF3">
    <property type="entry name" value="HOLOCYTOCHROME-C SYNTHASE"/>
    <property type="match status" value="1"/>
</dbReference>
<evidence type="ECO:0000313" key="12">
    <source>
        <dbReference type="EMBL" id="KAG5460691.1"/>
    </source>
</evidence>
<dbReference type="EMBL" id="JAEFCI010004846">
    <property type="protein sequence ID" value="KAG5460691.1"/>
    <property type="molecule type" value="Genomic_DNA"/>
</dbReference>
<name>A0A8H7ZWB2_9FUNG</name>
<feature type="compositionally biased region" description="Basic and acidic residues" evidence="11">
    <location>
        <begin position="20"/>
        <end position="33"/>
    </location>
</feature>
<keyword evidence="5 10" id="KW-0999">Mitochondrion inner membrane</keyword>
<feature type="compositionally biased region" description="Polar residues" evidence="11">
    <location>
        <begin position="1"/>
        <end position="10"/>
    </location>
</feature>
<evidence type="ECO:0000256" key="2">
    <source>
        <dbReference type="ARBA" id="ARBA00007255"/>
    </source>
</evidence>
<keyword evidence="3 10" id="KW-0349">Heme</keyword>
<feature type="region of interest" description="Disordered" evidence="11">
    <location>
        <begin position="1"/>
        <end position="121"/>
    </location>
</feature>
<dbReference type="Pfam" id="PF01265">
    <property type="entry name" value="Cyto_heme_lyase"/>
    <property type="match status" value="2"/>
</dbReference>
<comment type="similarity">
    <text evidence="2 10">Belongs to the cytochrome c-type heme lyase family.</text>
</comment>
<dbReference type="GO" id="GO:0004408">
    <property type="term" value="F:holocytochrome-c synthase activity"/>
    <property type="evidence" value="ECO:0007669"/>
    <property type="project" value="UniProtKB-EC"/>
</dbReference>
<reference evidence="12 13" key="1">
    <citation type="journal article" name="Sci. Rep.">
        <title>Genome-scale phylogenetic analyses confirm Olpidium as the closest living zoosporic fungus to the non-flagellated, terrestrial fungi.</title>
        <authorList>
            <person name="Chang Y."/>
            <person name="Rochon D."/>
            <person name="Sekimoto S."/>
            <person name="Wang Y."/>
            <person name="Chovatia M."/>
            <person name="Sandor L."/>
            <person name="Salamov A."/>
            <person name="Grigoriev I.V."/>
            <person name="Stajich J.E."/>
            <person name="Spatafora J.W."/>
        </authorList>
    </citation>
    <scope>NUCLEOTIDE SEQUENCE [LARGE SCALE GENOMIC DNA]</scope>
    <source>
        <strain evidence="12">S191</strain>
    </source>
</reference>
<evidence type="ECO:0000256" key="3">
    <source>
        <dbReference type="ARBA" id="ARBA00022617"/>
    </source>
</evidence>
<keyword evidence="8 10" id="KW-0472">Membrane</keyword>
<comment type="caution">
    <text evidence="12">The sequence shown here is derived from an EMBL/GenBank/DDBJ whole genome shotgun (WGS) entry which is preliminary data.</text>
</comment>
<dbReference type="Proteomes" id="UP000673691">
    <property type="component" value="Unassembled WGS sequence"/>
</dbReference>
<evidence type="ECO:0000256" key="1">
    <source>
        <dbReference type="ARBA" id="ARBA00004273"/>
    </source>
</evidence>
<proteinExistence type="inferred from homology"/>
<keyword evidence="13" id="KW-1185">Reference proteome</keyword>
<comment type="catalytic activity">
    <reaction evidence="10">
        <text>holo-[cytochrome c] = apo-[cytochrome c] + heme b</text>
        <dbReference type="Rhea" id="RHEA:22648"/>
        <dbReference type="Rhea" id="RHEA-COMP:10725"/>
        <dbReference type="Rhea" id="RHEA-COMP:10726"/>
        <dbReference type="ChEBI" id="CHEBI:29950"/>
        <dbReference type="ChEBI" id="CHEBI:60344"/>
        <dbReference type="ChEBI" id="CHEBI:83739"/>
        <dbReference type="EC" id="4.4.1.17"/>
    </reaction>
</comment>
<evidence type="ECO:0000313" key="13">
    <source>
        <dbReference type="Proteomes" id="UP000673691"/>
    </source>
</evidence>
<feature type="compositionally biased region" description="Low complexity" evidence="11">
    <location>
        <begin position="43"/>
        <end position="52"/>
    </location>
</feature>
<dbReference type="AlphaFoldDB" id="A0A8H7ZWB2"/>
<keyword evidence="6 10" id="KW-0408">Iron</keyword>
<dbReference type="PANTHER" id="PTHR12743">
    <property type="entry name" value="CYTOCHROME C1 HEME LYASE"/>
    <property type="match status" value="1"/>
</dbReference>
<dbReference type="GO" id="GO:0005743">
    <property type="term" value="C:mitochondrial inner membrane"/>
    <property type="evidence" value="ECO:0007669"/>
    <property type="project" value="UniProtKB-SubCell"/>
</dbReference>
<accession>A0A8H7ZWB2</accession>
<keyword evidence="9 10" id="KW-0456">Lyase</keyword>
<evidence type="ECO:0000256" key="10">
    <source>
        <dbReference type="RuleBase" id="RU363130"/>
    </source>
</evidence>
<evidence type="ECO:0000256" key="8">
    <source>
        <dbReference type="ARBA" id="ARBA00023136"/>
    </source>
</evidence>
<sequence length="281" mass="30551">MTSASAQAFQHASGCPVRDQPARREQQQQDQRESAGGGHRQAAADGPAPAAPESRCPVEHNGSSSPFLNPLNNIPAGLSQQPSPGQKISLPTERSVSSIPRGRLSPEETGKPQAEGEVRGGEAYGLGDKWEYPSPQQFYNALKRKVSRATEQTARACVSLVAPGGFFCCPFSERVRSSVKIERPSKVARLTLPHPDGRGIAGNASPRPFDRHDWVVDRCGRHVRYVIDYYSAPEEPGNAPAFYLDVRPALDSPEAFLSRAKAGFWNAYERFTGRTGGNEPQ</sequence>
<dbReference type="PROSITE" id="PS00822">
    <property type="entry name" value="CYTO_HEME_LYASE_2"/>
    <property type="match status" value="1"/>
</dbReference>
<evidence type="ECO:0000256" key="7">
    <source>
        <dbReference type="ARBA" id="ARBA00023128"/>
    </source>
</evidence>